<dbReference type="CDD" id="cd17288">
    <property type="entry name" value="RMtype1_S_LlaAI06ORF1089P_TRD1-CR1_like"/>
    <property type="match status" value="1"/>
</dbReference>
<feature type="domain" description="Type I restriction modification DNA specificity" evidence="4">
    <location>
        <begin position="2"/>
        <end position="152"/>
    </location>
</feature>
<evidence type="ECO:0000313" key="6">
    <source>
        <dbReference type="Proteomes" id="UP000316775"/>
    </source>
</evidence>
<evidence type="ECO:0000256" key="3">
    <source>
        <dbReference type="ARBA" id="ARBA00023125"/>
    </source>
</evidence>
<comment type="caution">
    <text evidence="5">The sequence shown here is derived from an EMBL/GenBank/DDBJ whole genome shotgun (WGS) entry which is preliminary data.</text>
</comment>
<keyword evidence="3" id="KW-0238">DNA-binding</keyword>
<proteinExistence type="inferred from homology"/>
<protein>
    <recommendedName>
        <fullName evidence="4">Type I restriction modification DNA specificity domain-containing protein</fullName>
    </recommendedName>
</protein>
<reference evidence="5 6" key="1">
    <citation type="submission" date="2019-06" db="EMBL/GenBank/DDBJ databases">
        <title>Whole genome shotgun sequence of Flavobacterium flevense NBRC 14960.</title>
        <authorList>
            <person name="Hosoyama A."/>
            <person name="Uohara A."/>
            <person name="Ohji S."/>
            <person name="Ichikawa N."/>
        </authorList>
    </citation>
    <scope>NUCLEOTIDE SEQUENCE [LARGE SCALE GENOMIC DNA]</scope>
    <source>
        <strain evidence="5 6">NBRC 14960</strain>
    </source>
</reference>
<dbReference type="InterPro" id="IPR044946">
    <property type="entry name" value="Restrct_endonuc_typeI_TRD_sf"/>
</dbReference>
<comment type="similarity">
    <text evidence="1">Belongs to the type-I restriction system S methylase family.</text>
</comment>
<dbReference type="SUPFAM" id="SSF116734">
    <property type="entry name" value="DNA methylase specificity domain"/>
    <property type="match status" value="2"/>
</dbReference>
<evidence type="ECO:0000259" key="4">
    <source>
        <dbReference type="Pfam" id="PF01420"/>
    </source>
</evidence>
<dbReference type="Gene3D" id="3.90.220.20">
    <property type="entry name" value="DNA methylase specificity domains"/>
    <property type="match status" value="1"/>
</dbReference>
<accession>A0A4Y4B191</accession>
<dbReference type="RefSeq" id="WP_073247360.1">
    <property type="nucleotide sequence ID" value="NZ_BJNP01000031.1"/>
</dbReference>
<sequence>MKEYFLEELLQIKNGRDHKHLSEGNIPVFGSGGIMRYGNQAIYNDESILLPRKGSLTNIQFVNKPFWTVDTIYYTVINKEKANPLYLYHYLKQLDLSYLNSGTGVPSMTFGAYYQVKVNLPSLDIQKKIAKVLSDLEAKIEVNNRINNELEAIAKTLYDYWFVQFDFPDSNGKPYKNSGGKMVWNEELKREIPENWKVKIVDDLLAKELTTTKIPSSEILEEGLIPVVDQSTNYIKGFTNDKTALIKAEKARIVFGDHTRILKLINFDFARGADGTQVLLSNNEKMPQHLFYHCLLKIDLSNYGYARHFKFLKDSTIIVPSKKIAIQFEKLVSSFYGKIKANIFQNQELASLRDWLLPMLMNGQVTVGGYEVEDDNELGMVAESSGNYQLNLTDKEKKIRRKMLATYIINQSLNDISFGKTKFEKLLHLIECHIVKGDYNQRYSIQAAGPYDGGFTKVFWNEVTKAKWFKIVEFGMLKRIMPAENHSKSLADYGYLSDDLKLMINDFIGEFKNTNYERPEIVSTLYAVWNNRIIRNEIITDELLKKDFLEWDTQKARYKDRLDKALEWMRENAIIPDGWGNEIRRAKK</sequence>
<dbReference type="OrthoDB" id="9816225at2"/>
<dbReference type="InterPro" id="IPR052021">
    <property type="entry name" value="Type-I_RS_S_subunit"/>
</dbReference>
<organism evidence="5 6">
    <name type="scientific">Flavobacterium flevense</name>
    <dbReference type="NCBI Taxonomy" id="983"/>
    <lineage>
        <taxon>Bacteria</taxon>
        <taxon>Pseudomonadati</taxon>
        <taxon>Bacteroidota</taxon>
        <taxon>Flavobacteriia</taxon>
        <taxon>Flavobacteriales</taxon>
        <taxon>Flavobacteriaceae</taxon>
        <taxon>Flavobacterium</taxon>
    </lineage>
</organism>
<keyword evidence="6" id="KW-1185">Reference proteome</keyword>
<evidence type="ECO:0000256" key="2">
    <source>
        <dbReference type="ARBA" id="ARBA00022747"/>
    </source>
</evidence>
<dbReference type="PANTHER" id="PTHR30408:SF12">
    <property type="entry name" value="TYPE I RESTRICTION ENZYME MJAVIII SPECIFICITY SUBUNIT"/>
    <property type="match status" value="1"/>
</dbReference>
<gene>
    <name evidence="5" type="ORF">FFL01_25590</name>
</gene>
<dbReference type="GO" id="GO:0009307">
    <property type="term" value="P:DNA restriction-modification system"/>
    <property type="evidence" value="ECO:0007669"/>
    <property type="project" value="UniProtKB-KW"/>
</dbReference>
<name>A0A4Y4B191_9FLAO</name>
<dbReference type="Gene3D" id="1.10.287.1120">
    <property type="entry name" value="Bipartite methylase S protein"/>
    <property type="match status" value="1"/>
</dbReference>
<dbReference type="STRING" id="983.SAMN05443543_11717"/>
<dbReference type="InterPro" id="IPR000055">
    <property type="entry name" value="Restrct_endonuc_typeI_TRD"/>
</dbReference>
<dbReference type="Pfam" id="PF01420">
    <property type="entry name" value="Methylase_S"/>
    <property type="match status" value="1"/>
</dbReference>
<dbReference type="PANTHER" id="PTHR30408">
    <property type="entry name" value="TYPE-1 RESTRICTION ENZYME ECOKI SPECIFICITY PROTEIN"/>
    <property type="match status" value="1"/>
</dbReference>
<dbReference type="Proteomes" id="UP000316775">
    <property type="component" value="Unassembled WGS sequence"/>
</dbReference>
<evidence type="ECO:0000313" key="5">
    <source>
        <dbReference type="EMBL" id="GEC73020.1"/>
    </source>
</evidence>
<dbReference type="GO" id="GO:0003677">
    <property type="term" value="F:DNA binding"/>
    <property type="evidence" value="ECO:0007669"/>
    <property type="project" value="UniProtKB-KW"/>
</dbReference>
<keyword evidence="2" id="KW-0680">Restriction system</keyword>
<dbReference type="EMBL" id="BJNP01000031">
    <property type="protein sequence ID" value="GEC73020.1"/>
    <property type="molecule type" value="Genomic_DNA"/>
</dbReference>
<dbReference type="AlphaFoldDB" id="A0A4Y4B191"/>
<evidence type="ECO:0000256" key="1">
    <source>
        <dbReference type="ARBA" id="ARBA00010923"/>
    </source>
</evidence>